<comment type="caution">
    <text evidence="1">The sequence shown here is derived from an EMBL/GenBank/DDBJ whole genome shotgun (WGS) entry which is preliminary data.</text>
</comment>
<reference evidence="1 2" key="1">
    <citation type="submission" date="2019-03" db="EMBL/GenBank/DDBJ databases">
        <title>Genomic Encyclopedia of Type Strains, Phase IV (KMG-IV): sequencing the most valuable type-strain genomes for metagenomic binning, comparative biology and taxonomic classification.</title>
        <authorList>
            <person name="Goeker M."/>
        </authorList>
    </citation>
    <scope>NUCLEOTIDE SEQUENCE [LARGE SCALE GENOMIC DNA]</scope>
    <source>
        <strain evidence="1 2">DSM 102969</strain>
    </source>
</reference>
<sequence length="722" mass="77391">MTELALYLEIRLVTGRFHGLGDWPPSPFRLFSALVAGAFAGQWGAEDPAPKQAVFRWLERLPPPTIAAPFTTVARSTTIYVPNNDLDAVDGDPDRVAEIRGSTKTFRPRLFDPDVPLLYVWRLAGDGAPAADLLGLAERLHTLGRGIDPAFARGEILEAAEAERRLTDHGGPVFRPGGAGVSSLPCPGAGSFDQLAARHAATLKRFEARADGRSRRTVFTQAPRPTPLLVPYDAPDQVLLYDLVRPTGERVVRDGRTALRLAETVRDRLAERLIAAMPGREAEIRRIVRGEGAGDADKRRRLAFLPLPSIGHAQSDFGIRRVAVRVPAECPLLPDDLRWGLSGLDLGDVDPKTGEAPDDDGPILMEAEERGMLGHYAGSPSRRWRSVTPVALPRTPHRGGGGAERLRSEADAAKALLQALRHAGLDSTAAAVRIQREPFDAHGTRADTLDAGRFDPGRLVHAELDFPRPIAGPVVVGDGRFLGLGLFRPSRTAPAIVAFALAEPVAEAAGPALVAAFRRALMARVGSHLGQRDGLPAFFSGHEADGSPCAAEPHAHLFVALDPGPAPRLLAIAPHRVDRRPRGRDLPYERECRRLDEALAGLVDLRAGTAGRFTLAPLREPGDGDPLIGPFRSFVSATPYCPCRHPGRRADPAAFVADDAASACRTFGLPSPVVTVLDLARGRRGGLAARLRLDFAVAVEGPILLGRDAHTGGGLFRGVEGR</sequence>
<evidence type="ECO:0000313" key="1">
    <source>
        <dbReference type="EMBL" id="TDP85415.1"/>
    </source>
</evidence>
<keyword evidence="2" id="KW-1185">Reference proteome</keyword>
<accession>A0A4R6RGZ6</accession>
<dbReference type="InterPro" id="IPR019089">
    <property type="entry name" value="Cas_GSU0054"/>
</dbReference>
<name>A0A4R6RGZ6_9HYPH</name>
<dbReference type="Pfam" id="PF09609">
    <property type="entry name" value="Cas_GSU0054"/>
    <property type="match status" value="1"/>
</dbReference>
<dbReference type="NCBIfam" id="TIGR02165">
    <property type="entry name" value="cas5_6_GSU0054"/>
    <property type="match status" value="1"/>
</dbReference>
<dbReference type="AlphaFoldDB" id="A0A4R6RGZ6"/>
<organism evidence="1 2">
    <name type="scientific">Oharaeibacter diazotrophicus</name>
    <dbReference type="NCBI Taxonomy" id="1920512"/>
    <lineage>
        <taxon>Bacteria</taxon>
        <taxon>Pseudomonadati</taxon>
        <taxon>Pseudomonadota</taxon>
        <taxon>Alphaproteobacteria</taxon>
        <taxon>Hyphomicrobiales</taxon>
        <taxon>Pleomorphomonadaceae</taxon>
        <taxon>Oharaeibacter</taxon>
    </lineage>
</organism>
<dbReference type="Proteomes" id="UP000294547">
    <property type="component" value="Unassembled WGS sequence"/>
</dbReference>
<gene>
    <name evidence="1" type="ORF">EDD54_2268</name>
</gene>
<protein>
    <submittedName>
        <fullName evidence="1">CRISPR-associated protein Csb2</fullName>
    </submittedName>
</protein>
<dbReference type="EMBL" id="SNXY01000007">
    <property type="protein sequence ID" value="TDP85415.1"/>
    <property type="molecule type" value="Genomic_DNA"/>
</dbReference>
<proteinExistence type="predicted"/>
<dbReference type="RefSeq" id="WP_126541264.1">
    <property type="nucleotide sequence ID" value="NZ_BSPM01000004.1"/>
</dbReference>
<dbReference type="OrthoDB" id="9787885at2"/>
<evidence type="ECO:0000313" key="2">
    <source>
        <dbReference type="Proteomes" id="UP000294547"/>
    </source>
</evidence>